<protein>
    <submittedName>
        <fullName evidence="2">Glycosyltransferase</fullName>
    </submittedName>
</protein>
<gene>
    <name evidence="2" type="ORF">ACFQ00_06065</name>
</gene>
<feature type="domain" description="Glycosyltransferase subfamily 4-like N-terminal" evidence="1">
    <location>
        <begin position="21"/>
        <end position="212"/>
    </location>
</feature>
<evidence type="ECO:0000313" key="2">
    <source>
        <dbReference type="EMBL" id="MFD0847885.1"/>
    </source>
</evidence>
<dbReference type="RefSeq" id="WP_381487652.1">
    <property type="nucleotide sequence ID" value="NZ_JBHTIK010000002.1"/>
</dbReference>
<dbReference type="EMBL" id="JBHTIK010000002">
    <property type="protein sequence ID" value="MFD0847885.1"/>
    <property type="molecule type" value="Genomic_DNA"/>
</dbReference>
<organism evidence="2 3">
    <name type="scientific">Sphingosinicella xenopeptidilytica</name>
    <dbReference type="NCBI Taxonomy" id="364098"/>
    <lineage>
        <taxon>Bacteria</taxon>
        <taxon>Pseudomonadati</taxon>
        <taxon>Pseudomonadota</taxon>
        <taxon>Alphaproteobacteria</taxon>
        <taxon>Sphingomonadales</taxon>
        <taxon>Sphingosinicellaceae</taxon>
        <taxon>Sphingosinicella</taxon>
    </lineage>
</organism>
<sequence>MSRRILIVTGLYPPNAPTATVRAPKFARFLLDRGHDVRVLSGRNLQFPAAVDPEIPAERITAVPYVRRGRTAPMTEADQPKSGAKAGVETAAEPGGLRRLLWQLSYLPDPHITWIDPAVEAALAWDWKPDAIFSTGPPHSSHMAAARLSRAWGVPFVAELRDLWADNIYQNESFIANRVNRCMERRALSKAAALVAVTEGSAEILARRYGKPVICAANGYDPADFVGLEDAAALDAGRLTIVHAGSTYNGGRSPEPLLAALALLKPDPAKLVVHFWGEDSHVPMAMAERAGVAHLVQAHPPIGRGEVLRIERAADILLLLRFSTEGEKHVVAGKLYEYVGARRPILCHGQQEGEAADIIRRTGIGLVSNDPATIAGWLSEKLAERANGRLPDLPAGAADGLTRAAQFEKVEALLDQSLSNAKKV</sequence>
<comment type="caution">
    <text evidence="2">The sequence shown here is derived from an EMBL/GenBank/DDBJ whole genome shotgun (WGS) entry which is preliminary data.</text>
</comment>
<proteinExistence type="predicted"/>
<dbReference type="Proteomes" id="UP001597124">
    <property type="component" value="Unassembled WGS sequence"/>
</dbReference>
<dbReference type="InterPro" id="IPR028098">
    <property type="entry name" value="Glyco_trans_4-like_N"/>
</dbReference>
<dbReference type="SUPFAM" id="SSF53756">
    <property type="entry name" value="UDP-Glycosyltransferase/glycogen phosphorylase"/>
    <property type="match status" value="1"/>
</dbReference>
<evidence type="ECO:0000313" key="3">
    <source>
        <dbReference type="Proteomes" id="UP001597124"/>
    </source>
</evidence>
<evidence type="ECO:0000259" key="1">
    <source>
        <dbReference type="Pfam" id="PF13579"/>
    </source>
</evidence>
<accession>A0ABW3C061</accession>
<keyword evidence="3" id="KW-1185">Reference proteome</keyword>
<name>A0ABW3C061_SPHXN</name>
<reference evidence="3" key="1">
    <citation type="journal article" date="2019" name="Int. J. Syst. Evol. Microbiol.">
        <title>The Global Catalogue of Microorganisms (GCM) 10K type strain sequencing project: providing services to taxonomists for standard genome sequencing and annotation.</title>
        <authorList>
            <consortium name="The Broad Institute Genomics Platform"/>
            <consortium name="The Broad Institute Genome Sequencing Center for Infectious Disease"/>
            <person name="Wu L."/>
            <person name="Ma J."/>
        </authorList>
    </citation>
    <scope>NUCLEOTIDE SEQUENCE [LARGE SCALE GENOMIC DNA]</scope>
    <source>
        <strain evidence="3">CCUG 52537</strain>
    </source>
</reference>
<dbReference type="Gene3D" id="3.40.50.2000">
    <property type="entry name" value="Glycogen Phosphorylase B"/>
    <property type="match status" value="2"/>
</dbReference>
<dbReference type="Pfam" id="PF13579">
    <property type="entry name" value="Glyco_trans_4_4"/>
    <property type="match status" value="1"/>
</dbReference>